<comment type="caution">
    <text evidence="1">The sequence shown here is derived from an EMBL/GenBank/DDBJ whole genome shotgun (WGS) entry which is preliminary data.</text>
</comment>
<dbReference type="EMBL" id="JAWDIE010000012">
    <property type="protein sequence ID" value="MEJ7138600.1"/>
    <property type="molecule type" value="Genomic_DNA"/>
</dbReference>
<name>A0ACC6P332_9BURK</name>
<evidence type="ECO:0000313" key="2">
    <source>
        <dbReference type="Proteomes" id="UP001364695"/>
    </source>
</evidence>
<sequence length="48" mass="5414">MINKMPVVIQKTLIFTNSQLMTVIPRIRTIIDQAMKDANLAKDEKALG</sequence>
<gene>
    <name evidence="1" type="ORF">RV045_09190</name>
</gene>
<dbReference type="Proteomes" id="UP001364695">
    <property type="component" value="Unassembled WGS sequence"/>
</dbReference>
<reference evidence="1" key="1">
    <citation type="submission" date="2023-10" db="EMBL/GenBank/DDBJ databases">
        <title>Amphibacter perezi, gen. nov., sp. nov. a novel taxa of the family Comamonadaceae, class Betaproteobacteria isolated from the skin microbiota of Pelophylax perezi from different populations.</title>
        <authorList>
            <person name="Costa S."/>
            <person name="Proenca D.N."/>
            <person name="Lopes I."/>
            <person name="Morais P.V."/>
        </authorList>
    </citation>
    <scope>NUCLEOTIDE SEQUENCE</scope>
    <source>
        <strain evidence="1">SL12-8</strain>
    </source>
</reference>
<keyword evidence="2" id="KW-1185">Reference proteome</keyword>
<protein>
    <submittedName>
        <fullName evidence="1">Uncharacterized protein</fullName>
    </submittedName>
</protein>
<accession>A0ACC6P332</accession>
<evidence type="ECO:0000313" key="1">
    <source>
        <dbReference type="EMBL" id="MEJ7138600.1"/>
    </source>
</evidence>
<proteinExistence type="predicted"/>
<organism evidence="1 2">
    <name type="scientific">Amphibiibacter pelophylacis</name>
    <dbReference type="NCBI Taxonomy" id="1799477"/>
    <lineage>
        <taxon>Bacteria</taxon>
        <taxon>Pseudomonadati</taxon>
        <taxon>Pseudomonadota</taxon>
        <taxon>Betaproteobacteria</taxon>
        <taxon>Burkholderiales</taxon>
        <taxon>Sphaerotilaceae</taxon>
        <taxon>Amphibiibacter</taxon>
    </lineage>
</organism>